<protein>
    <submittedName>
        <fullName evidence="1">Uncharacterized protein</fullName>
    </submittedName>
</protein>
<accession>A0A834GIP9</accession>
<comment type="caution">
    <text evidence="1">The sequence shown here is derived from an EMBL/GenBank/DDBJ whole genome shotgun (WGS) entry which is preliminary data.</text>
</comment>
<reference evidence="1" key="1">
    <citation type="submission" date="2019-11" db="EMBL/GenBank/DDBJ databases">
        <authorList>
            <person name="Liu Y."/>
            <person name="Hou J."/>
            <person name="Li T.-Q."/>
            <person name="Guan C.-H."/>
            <person name="Wu X."/>
            <person name="Wu H.-Z."/>
            <person name="Ling F."/>
            <person name="Zhang R."/>
            <person name="Shi X.-G."/>
            <person name="Ren J.-P."/>
            <person name="Chen E.-F."/>
            <person name="Sun J.-M."/>
        </authorList>
    </citation>
    <scope>NUCLEOTIDE SEQUENCE</scope>
    <source>
        <strain evidence="1">Adult_tree_wgs_1</strain>
        <tissue evidence="1">Leaves</tissue>
    </source>
</reference>
<sequence>MDTYKALFVQVLQSQTKVLTKEDFHMMLETDDRRKEDLTGAEQEVERRSGKLAMLSANMAEAIACLEAVKWCLDQAIGILINATVLKDSLLLVRFLRKVLVPDISDIWLLSTKFSSLSLVTS</sequence>
<dbReference type="AlphaFoldDB" id="A0A834GIP9"/>
<dbReference type="EMBL" id="WJXA01000008">
    <property type="protein sequence ID" value="KAF7135994.1"/>
    <property type="molecule type" value="Genomic_DNA"/>
</dbReference>
<name>A0A834GIP9_RHOSS</name>
<evidence type="ECO:0000313" key="1">
    <source>
        <dbReference type="EMBL" id="KAF7135994.1"/>
    </source>
</evidence>
<dbReference type="Proteomes" id="UP000626092">
    <property type="component" value="Unassembled WGS sequence"/>
</dbReference>
<gene>
    <name evidence="1" type="ORF">RHSIM_Rhsim08G0208200</name>
</gene>
<proteinExistence type="predicted"/>
<keyword evidence="2" id="KW-1185">Reference proteome</keyword>
<evidence type="ECO:0000313" key="2">
    <source>
        <dbReference type="Proteomes" id="UP000626092"/>
    </source>
</evidence>
<organism evidence="1 2">
    <name type="scientific">Rhododendron simsii</name>
    <name type="common">Sims's rhododendron</name>
    <dbReference type="NCBI Taxonomy" id="118357"/>
    <lineage>
        <taxon>Eukaryota</taxon>
        <taxon>Viridiplantae</taxon>
        <taxon>Streptophyta</taxon>
        <taxon>Embryophyta</taxon>
        <taxon>Tracheophyta</taxon>
        <taxon>Spermatophyta</taxon>
        <taxon>Magnoliopsida</taxon>
        <taxon>eudicotyledons</taxon>
        <taxon>Gunneridae</taxon>
        <taxon>Pentapetalae</taxon>
        <taxon>asterids</taxon>
        <taxon>Ericales</taxon>
        <taxon>Ericaceae</taxon>
        <taxon>Ericoideae</taxon>
        <taxon>Rhodoreae</taxon>
        <taxon>Rhododendron</taxon>
    </lineage>
</organism>
<dbReference type="OrthoDB" id="10411906at2759"/>